<dbReference type="RefSeq" id="WP_066408392.1">
    <property type="nucleotide sequence ID" value="NZ_CP011390.1"/>
</dbReference>
<dbReference type="PROSITE" id="PS50109">
    <property type="entry name" value="HIS_KIN"/>
    <property type="match status" value="1"/>
</dbReference>
<feature type="domain" description="HAMP" evidence="16">
    <location>
        <begin position="180"/>
        <end position="233"/>
    </location>
</feature>
<evidence type="ECO:0000313" key="17">
    <source>
        <dbReference type="EMBL" id="ANE52977.1"/>
    </source>
</evidence>
<dbReference type="SMART" id="SM00387">
    <property type="entry name" value="HATPase_c"/>
    <property type="match status" value="1"/>
</dbReference>
<dbReference type="OrthoDB" id="594725at2"/>
<evidence type="ECO:0000256" key="13">
    <source>
        <dbReference type="ARBA" id="ARBA00023136"/>
    </source>
</evidence>
<evidence type="ECO:0000313" key="18">
    <source>
        <dbReference type="Proteomes" id="UP000077177"/>
    </source>
</evidence>
<dbReference type="GO" id="GO:0005886">
    <property type="term" value="C:plasma membrane"/>
    <property type="evidence" value="ECO:0007669"/>
    <property type="project" value="UniProtKB-SubCell"/>
</dbReference>
<dbReference type="Pfam" id="PF00512">
    <property type="entry name" value="HisKA"/>
    <property type="match status" value="1"/>
</dbReference>
<dbReference type="GO" id="GO:0005524">
    <property type="term" value="F:ATP binding"/>
    <property type="evidence" value="ECO:0007669"/>
    <property type="project" value="UniProtKB-KW"/>
</dbReference>
<reference evidence="17 18" key="2">
    <citation type="journal article" date="2016" name="Int. J. Syst. Evol. Microbiol.">
        <title>Flavisolibacter tropicus sp. nov., isolated from tropical soil.</title>
        <authorList>
            <person name="Lee J.J."/>
            <person name="Kang M.S."/>
            <person name="Kim G.S."/>
            <person name="Lee C.S."/>
            <person name="Lim S."/>
            <person name="Lee J."/>
            <person name="Roh S.H."/>
            <person name="Kang H."/>
            <person name="Ha J.M."/>
            <person name="Bae S."/>
            <person name="Jung H.Y."/>
            <person name="Kim M.K."/>
        </authorList>
    </citation>
    <scope>NUCLEOTIDE SEQUENCE [LARGE SCALE GENOMIC DNA]</scope>
    <source>
        <strain evidence="17 18">LCS9</strain>
    </source>
</reference>
<evidence type="ECO:0000259" key="15">
    <source>
        <dbReference type="PROSITE" id="PS50109"/>
    </source>
</evidence>
<dbReference type="SUPFAM" id="SSF158472">
    <property type="entry name" value="HAMP domain-like"/>
    <property type="match status" value="1"/>
</dbReference>
<feature type="domain" description="Histidine kinase" evidence="15">
    <location>
        <begin position="241"/>
        <end position="458"/>
    </location>
</feature>
<protein>
    <recommendedName>
        <fullName evidence="3">histidine kinase</fullName>
        <ecNumber evidence="3">2.7.13.3</ecNumber>
    </recommendedName>
</protein>
<keyword evidence="4" id="KW-1003">Cell membrane</keyword>
<dbReference type="Gene3D" id="6.10.340.10">
    <property type="match status" value="1"/>
</dbReference>
<dbReference type="Gene3D" id="1.10.287.130">
    <property type="match status" value="1"/>
</dbReference>
<organism evidence="17 18">
    <name type="scientific">Flavisolibacter tropicus</name>
    <dbReference type="NCBI Taxonomy" id="1492898"/>
    <lineage>
        <taxon>Bacteria</taxon>
        <taxon>Pseudomonadati</taxon>
        <taxon>Bacteroidota</taxon>
        <taxon>Chitinophagia</taxon>
        <taxon>Chitinophagales</taxon>
        <taxon>Chitinophagaceae</taxon>
        <taxon>Flavisolibacter</taxon>
    </lineage>
</organism>
<dbReference type="PANTHER" id="PTHR45528">
    <property type="entry name" value="SENSOR HISTIDINE KINASE CPXA"/>
    <property type="match status" value="1"/>
</dbReference>
<keyword evidence="13 14" id="KW-0472">Membrane</keyword>
<dbReference type="AlphaFoldDB" id="A0A172U1U6"/>
<evidence type="ECO:0000256" key="14">
    <source>
        <dbReference type="SAM" id="Phobius"/>
    </source>
</evidence>
<name>A0A172U1U6_9BACT</name>
<dbReference type="STRING" id="1492898.SY85_23380"/>
<evidence type="ECO:0000256" key="9">
    <source>
        <dbReference type="ARBA" id="ARBA00022777"/>
    </source>
</evidence>
<evidence type="ECO:0000256" key="7">
    <source>
        <dbReference type="ARBA" id="ARBA00022692"/>
    </source>
</evidence>
<dbReference type="FunFam" id="1.10.287.130:FF:000001">
    <property type="entry name" value="Two-component sensor histidine kinase"/>
    <property type="match status" value="1"/>
</dbReference>
<dbReference type="Gene3D" id="3.30.565.10">
    <property type="entry name" value="Histidine kinase-like ATPase, C-terminal domain"/>
    <property type="match status" value="1"/>
</dbReference>
<evidence type="ECO:0000256" key="8">
    <source>
        <dbReference type="ARBA" id="ARBA00022741"/>
    </source>
</evidence>
<evidence type="ECO:0000256" key="6">
    <source>
        <dbReference type="ARBA" id="ARBA00022679"/>
    </source>
</evidence>
<dbReference type="KEGG" id="fla:SY85_23380"/>
<dbReference type="EC" id="2.7.13.3" evidence="3"/>
<dbReference type="CDD" id="cd00082">
    <property type="entry name" value="HisKA"/>
    <property type="match status" value="1"/>
</dbReference>
<proteinExistence type="predicted"/>
<keyword evidence="18" id="KW-1185">Reference proteome</keyword>
<dbReference type="Pfam" id="PF02518">
    <property type="entry name" value="HATPase_c"/>
    <property type="match status" value="1"/>
</dbReference>
<keyword evidence="12" id="KW-0902">Two-component regulatory system</keyword>
<evidence type="ECO:0000256" key="11">
    <source>
        <dbReference type="ARBA" id="ARBA00022989"/>
    </source>
</evidence>
<dbReference type="GO" id="GO:0000155">
    <property type="term" value="F:phosphorelay sensor kinase activity"/>
    <property type="evidence" value="ECO:0007669"/>
    <property type="project" value="InterPro"/>
</dbReference>
<evidence type="ECO:0000256" key="12">
    <source>
        <dbReference type="ARBA" id="ARBA00023012"/>
    </source>
</evidence>
<dbReference type="PRINTS" id="PR00344">
    <property type="entry name" value="BCTRLSENSOR"/>
</dbReference>
<dbReference type="InterPro" id="IPR036097">
    <property type="entry name" value="HisK_dim/P_sf"/>
</dbReference>
<dbReference type="InterPro" id="IPR003594">
    <property type="entry name" value="HATPase_dom"/>
</dbReference>
<evidence type="ECO:0000256" key="5">
    <source>
        <dbReference type="ARBA" id="ARBA00022553"/>
    </source>
</evidence>
<dbReference type="SMART" id="SM00304">
    <property type="entry name" value="HAMP"/>
    <property type="match status" value="1"/>
</dbReference>
<evidence type="ECO:0000256" key="4">
    <source>
        <dbReference type="ARBA" id="ARBA00022475"/>
    </source>
</evidence>
<dbReference type="PROSITE" id="PS50885">
    <property type="entry name" value="HAMP"/>
    <property type="match status" value="1"/>
</dbReference>
<gene>
    <name evidence="17" type="ORF">SY85_23380</name>
</gene>
<comment type="catalytic activity">
    <reaction evidence="1">
        <text>ATP + protein L-histidine = ADP + protein N-phospho-L-histidine.</text>
        <dbReference type="EC" id="2.7.13.3"/>
    </reaction>
</comment>
<dbReference type="CDD" id="cd00075">
    <property type="entry name" value="HATPase"/>
    <property type="match status" value="1"/>
</dbReference>
<evidence type="ECO:0000256" key="1">
    <source>
        <dbReference type="ARBA" id="ARBA00000085"/>
    </source>
</evidence>
<dbReference type="PANTHER" id="PTHR45528:SF1">
    <property type="entry name" value="SENSOR HISTIDINE KINASE CPXA"/>
    <property type="match status" value="1"/>
</dbReference>
<keyword evidence="5" id="KW-0597">Phosphoprotein</keyword>
<keyword evidence="10" id="KW-0067">ATP-binding</keyword>
<dbReference type="EMBL" id="CP011390">
    <property type="protein sequence ID" value="ANE52977.1"/>
    <property type="molecule type" value="Genomic_DNA"/>
</dbReference>
<keyword evidence="11 14" id="KW-1133">Transmembrane helix</keyword>
<dbReference type="InterPro" id="IPR004358">
    <property type="entry name" value="Sig_transdc_His_kin-like_C"/>
</dbReference>
<accession>A0A172U1U6</accession>
<dbReference type="SMART" id="SM00388">
    <property type="entry name" value="HisKA"/>
    <property type="match status" value="1"/>
</dbReference>
<evidence type="ECO:0000256" key="10">
    <source>
        <dbReference type="ARBA" id="ARBA00022840"/>
    </source>
</evidence>
<keyword evidence="7 14" id="KW-0812">Transmembrane</keyword>
<dbReference type="InterPro" id="IPR003661">
    <property type="entry name" value="HisK_dim/P_dom"/>
</dbReference>
<keyword evidence="9 17" id="KW-0418">Kinase</keyword>
<dbReference type="Pfam" id="PF00672">
    <property type="entry name" value="HAMP"/>
    <property type="match status" value="1"/>
</dbReference>
<keyword evidence="8" id="KW-0547">Nucleotide-binding</keyword>
<evidence type="ECO:0000256" key="3">
    <source>
        <dbReference type="ARBA" id="ARBA00012438"/>
    </source>
</evidence>
<dbReference type="SUPFAM" id="SSF47384">
    <property type="entry name" value="Homodimeric domain of signal transducing histidine kinase"/>
    <property type="match status" value="1"/>
</dbReference>
<evidence type="ECO:0000256" key="2">
    <source>
        <dbReference type="ARBA" id="ARBA00004651"/>
    </source>
</evidence>
<comment type="subcellular location">
    <subcellularLocation>
        <location evidence="2">Cell membrane</location>
        <topology evidence="2">Multi-pass membrane protein</topology>
    </subcellularLocation>
</comment>
<dbReference type="InterPro" id="IPR003660">
    <property type="entry name" value="HAMP_dom"/>
</dbReference>
<keyword evidence="6" id="KW-0808">Transferase</keyword>
<feature type="transmembrane region" description="Helical" evidence="14">
    <location>
        <begin position="155"/>
        <end position="178"/>
    </location>
</feature>
<evidence type="ECO:0000259" key="16">
    <source>
        <dbReference type="PROSITE" id="PS50885"/>
    </source>
</evidence>
<dbReference type="InterPro" id="IPR050398">
    <property type="entry name" value="HssS/ArlS-like"/>
</dbReference>
<dbReference type="Proteomes" id="UP000077177">
    <property type="component" value="Chromosome"/>
</dbReference>
<dbReference type="SUPFAM" id="SSF55874">
    <property type="entry name" value="ATPase domain of HSP90 chaperone/DNA topoisomerase II/histidine kinase"/>
    <property type="match status" value="1"/>
</dbReference>
<dbReference type="InterPro" id="IPR036890">
    <property type="entry name" value="HATPase_C_sf"/>
</dbReference>
<dbReference type="InterPro" id="IPR005467">
    <property type="entry name" value="His_kinase_dom"/>
</dbReference>
<dbReference type="CDD" id="cd06225">
    <property type="entry name" value="HAMP"/>
    <property type="match status" value="1"/>
</dbReference>
<sequence>MPVRLRITLLFTALGCLILCLVCTSAYYFSYTSRIHSIRARLTNRAITTARLLSQAEIFDKELIRRIDSSTTITLKDKTVQAYDYQNHRIYSYSDKPGDTLSISEQTLDDSRVNSPVYFAEGTKDAIAYHYTSPTTRIVIVVAANDVEGKKYLQYLTHVLFFSFLGGILMTFIGGYLFSKGLLRPVRKIADEVSEISAQNLATRIQTGTVQDEWYHLSTTMNELLNRLQESFDLQKRFIANASHELSTPLTSISSQLEIALQRERSASEYRNIIQSVYQDVQQMNRLTQTLLEFAKASGSAGGLEIAQVRMDEIVLQMPAEVSKFKKEYIVVVDFQNLPENEEQLIVFGNEALLFLALKNIVINACKYSQDHKARITLAYNQDAVEVTVTDKGKGIPEPEWQNIFQPFYRVQENTNEEGFGLGLSLSGRIIKLHKGTIQVQSQVDQGSSFIITLPTALSLKNNSTF</sequence>
<reference evidence="18" key="1">
    <citation type="submission" date="2015-01" db="EMBL/GenBank/DDBJ databases">
        <title>Flavisolibacter sp./LCS9/ whole genome sequencing.</title>
        <authorList>
            <person name="Kim M.K."/>
            <person name="Srinivasan S."/>
            <person name="Lee J.-J."/>
        </authorList>
    </citation>
    <scope>NUCLEOTIDE SEQUENCE [LARGE SCALE GENOMIC DNA]</scope>
    <source>
        <strain evidence="18">LCS9</strain>
    </source>
</reference>